<evidence type="ECO:0000313" key="3">
    <source>
        <dbReference type="Proteomes" id="UP001497493"/>
    </source>
</evidence>
<dbReference type="Proteomes" id="UP001497493">
    <property type="component" value="Chromosome"/>
</dbReference>
<keyword evidence="1" id="KW-0732">Signal</keyword>
<evidence type="ECO:0000313" key="2">
    <source>
        <dbReference type="EMBL" id="CAL1240597.1"/>
    </source>
</evidence>
<dbReference type="Pfam" id="PF12974">
    <property type="entry name" value="Phosphonate-bd"/>
    <property type="match status" value="1"/>
</dbReference>
<gene>
    <name evidence="2" type="ORF">MECH1_V1_1821</name>
</gene>
<feature type="signal peptide" evidence="1">
    <location>
        <begin position="1"/>
        <end position="22"/>
    </location>
</feature>
<dbReference type="SUPFAM" id="SSF53850">
    <property type="entry name" value="Periplasmic binding protein-like II"/>
    <property type="match status" value="1"/>
</dbReference>
<keyword evidence="3" id="KW-1185">Reference proteome</keyword>
<dbReference type="NCBIfam" id="NF045601">
    <property type="entry name" value="BstB"/>
    <property type="match status" value="1"/>
</dbReference>
<sequence>MRLILVLGLVLGFLFPAASAYAEPASILVCHPDEPVDQEDAEAAIAAMLRVVERVGQWPEHSFHGRFSTRTAECRQLLAEKRPGFAILSLGLYLEQRHEHNLVPLAQPLVKGGSTERYRVVVQQGKYQSLEELRGKTLGGTVLEEPVFVSRVVFAGSPDPADFFVLKPTRRLLRALRALDSGELDAVLLNGAQFDRLASMPLSKSVQAVFTSDELPLMGLAADKRRSTAKERSRFTEALVGLCADEEGRKLCQLFGVEAFVPADPAAFEPMIKLWNRRR</sequence>
<evidence type="ECO:0000256" key="1">
    <source>
        <dbReference type="SAM" id="SignalP"/>
    </source>
</evidence>
<name>A0ABP1C8S5_9GAMM</name>
<feature type="chain" id="PRO_5046651645" evidence="1">
    <location>
        <begin position="23"/>
        <end position="279"/>
    </location>
</feature>
<dbReference type="RefSeq" id="WP_348757188.1">
    <property type="nucleotide sequence ID" value="NZ_OZ026884.1"/>
</dbReference>
<dbReference type="EMBL" id="OZ026884">
    <property type="protein sequence ID" value="CAL1240597.1"/>
    <property type="molecule type" value="Genomic_DNA"/>
</dbReference>
<organism evidence="2 3">
    <name type="scientific">Candidatus Methylocalor cossyra</name>
    <dbReference type="NCBI Taxonomy" id="3108543"/>
    <lineage>
        <taxon>Bacteria</taxon>
        <taxon>Pseudomonadati</taxon>
        <taxon>Pseudomonadota</taxon>
        <taxon>Gammaproteobacteria</taxon>
        <taxon>Methylococcales</taxon>
        <taxon>Methylococcaceae</taxon>
        <taxon>Candidatus Methylocalor</taxon>
    </lineage>
</organism>
<accession>A0ABP1C8S5</accession>
<proteinExistence type="predicted"/>
<reference evidence="2 3" key="1">
    <citation type="submission" date="2024-04" db="EMBL/GenBank/DDBJ databases">
        <authorList>
            <person name="Cremers G."/>
        </authorList>
    </citation>
    <scope>NUCLEOTIDE SEQUENCE [LARGE SCALE GENOMIC DNA]</scope>
    <source>
        <strain evidence="2">MeCH1-AG</strain>
    </source>
</reference>
<protein>
    <submittedName>
        <fullName evidence="2">ABC transporter, phosphonate, substrate-binding protein</fullName>
    </submittedName>
</protein>